<keyword evidence="5" id="KW-1185">Reference proteome</keyword>
<feature type="domain" description="Tyrosine specific protein phosphatases" evidence="3">
    <location>
        <begin position="153"/>
        <end position="208"/>
    </location>
</feature>
<dbReference type="PROSITE" id="PS50055">
    <property type="entry name" value="TYR_PHOSPHATASE_PTP"/>
    <property type="match status" value="1"/>
</dbReference>
<feature type="region of interest" description="Disordered" evidence="1">
    <location>
        <begin position="493"/>
        <end position="521"/>
    </location>
</feature>
<evidence type="ECO:0000313" key="5">
    <source>
        <dbReference type="Proteomes" id="UP000267096"/>
    </source>
</evidence>
<gene>
    <name evidence="4" type="ORF">ASIM_LOCUS14172</name>
</gene>
<dbReference type="InterPro" id="IPR052782">
    <property type="entry name" value="Oocyte-zygote_transition_reg"/>
</dbReference>
<feature type="compositionally biased region" description="Basic and acidic residues" evidence="1">
    <location>
        <begin position="509"/>
        <end position="521"/>
    </location>
</feature>
<dbReference type="SUPFAM" id="SSF52799">
    <property type="entry name" value="(Phosphotyrosine protein) phosphatases II"/>
    <property type="match status" value="1"/>
</dbReference>
<organism evidence="4 5">
    <name type="scientific">Anisakis simplex</name>
    <name type="common">Herring worm</name>
    <dbReference type="NCBI Taxonomy" id="6269"/>
    <lineage>
        <taxon>Eukaryota</taxon>
        <taxon>Metazoa</taxon>
        <taxon>Ecdysozoa</taxon>
        <taxon>Nematoda</taxon>
        <taxon>Chromadorea</taxon>
        <taxon>Rhabditida</taxon>
        <taxon>Spirurina</taxon>
        <taxon>Ascaridomorpha</taxon>
        <taxon>Ascaridoidea</taxon>
        <taxon>Anisakidae</taxon>
        <taxon>Anisakis</taxon>
        <taxon>Anisakis simplex complex</taxon>
    </lineage>
</organism>
<name>A0A3P6R7X1_ANISI</name>
<dbReference type="PRINTS" id="PR00700">
    <property type="entry name" value="PRTYPHPHTASE"/>
</dbReference>
<evidence type="ECO:0000259" key="3">
    <source>
        <dbReference type="PROSITE" id="PS50056"/>
    </source>
</evidence>
<feature type="region of interest" description="Disordered" evidence="1">
    <location>
        <begin position="317"/>
        <end position="336"/>
    </location>
</feature>
<dbReference type="SMART" id="SM00404">
    <property type="entry name" value="PTPc_motif"/>
    <property type="match status" value="1"/>
</dbReference>
<dbReference type="InterPro" id="IPR029021">
    <property type="entry name" value="Prot-tyrosine_phosphatase-like"/>
</dbReference>
<dbReference type="Pfam" id="PF00102">
    <property type="entry name" value="Y_phosphatase"/>
    <property type="match status" value="1"/>
</dbReference>
<dbReference type="Gene3D" id="3.90.190.10">
    <property type="entry name" value="Protein tyrosine phosphatase superfamily"/>
    <property type="match status" value="1"/>
</dbReference>
<dbReference type="CDD" id="cd00047">
    <property type="entry name" value="PTPc"/>
    <property type="match status" value="1"/>
</dbReference>
<dbReference type="InterPro" id="IPR016130">
    <property type="entry name" value="Tyr_Pase_AS"/>
</dbReference>
<dbReference type="PROSITE" id="PS00383">
    <property type="entry name" value="TYR_PHOSPHATASE_1"/>
    <property type="match status" value="1"/>
</dbReference>
<dbReference type="GO" id="GO:0004725">
    <property type="term" value="F:protein tyrosine phosphatase activity"/>
    <property type="evidence" value="ECO:0007669"/>
    <property type="project" value="InterPro"/>
</dbReference>
<dbReference type="PROSITE" id="PS50056">
    <property type="entry name" value="TYR_PHOSPHATASE_2"/>
    <property type="match status" value="1"/>
</dbReference>
<feature type="domain" description="Tyrosine-protein phosphatase" evidence="2">
    <location>
        <begin position="1"/>
        <end position="217"/>
    </location>
</feature>
<dbReference type="PANTHER" id="PTHR46163:SF5">
    <property type="entry name" value="TYROSINE-PROTEIN PHOSPHATASE"/>
    <property type="match status" value="1"/>
</dbReference>
<dbReference type="EMBL" id="UYRR01031645">
    <property type="protein sequence ID" value="VDK51683.1"/>
    <property type="molecule type" value="Genomic_DNA"/>
</dbReference>
<sequence length="538" mass="61810">MDRTRVVLEPWPNAPGDFIHANWVTHEMLENRFICTQGPLETTIGDFWRMVWQQKADLILMLCRVTEAGRPKCALYWPNIVGEKKTYNGITIRNETIRSKDADIWGSDLMLEHGGEQRLITHYQWITWPDKFVPQQLVVPFILLSLARQRKQPTVIHCSAGIGRTGTLVALEVFIRSLMLGRNLSISDVIWSLRSQRSKAVQTEEQYLYIHYIVIQRLINKGIIYDKTVQNFCRQYENFYYSRTHMIQLPLPVPVRKPVTRSRRKPNEKIRAVMNDEDINKVSANRRAKCLAISEETLSALRASFNKRSAAILKTNTEARKSASEDSGIKGAPTARRIVSPINAPRINNDKDATQFQSQLAVNKIEQKPSELIGTAKTASNTNHNEDDMECDASFYFMQPEWAYLYPPQRKRANDVIIEEHYVSESLEQSMLPCIPERKTNRNTVIVPSITIRFIHFYQQFKSSLFSQFNSNHRTCDSESSPGKEIISGANEIQAGREKWSEASNPQPEHGKNDGKAEKCADMGMFRTTILERNDKSE</sequence>
<dbReference type="InterPro" id="IPR000387">
    <property type="entry name" value="Tyr_Pase_dom"/>
</dbReference>
<dbReference type="OrthoDB" id="10253954at2759"/>
<feature type="compositionally biased region" description="Basic and acidic residues" evidence="1">
    <location>
        <begin position="317"/>
        <end position="328"/>
    </location>
</feature>
<evidence type="ECO:0000259" key="2">
    <source>
        <dbReference type="PROSITE" id="PS50055"/>
    </source>
</evidence>
<protein>
    <submittedName>
        <fullName evidence="4">Uncharacterized protein</fullName>
    </submittedName>
</protein>
<accession>A0A3P6R7X1</accession>
<reference evidence="4 5" key="1">
    <citation type="submission" date="2018-11" db="EMBL/GenBank/DDBJ databases">
        <authorList>
            <consortium name="Pathogen Informatics"/>
        </authorList>
    </citation>
    <scope>NUCLEOTIDE SEQUENCE [LARGE SCALE GENOMIC DNA]</scope>
</reference>
<dbReference type="AlphaFoldDB" id="A0A3P6R7X1"/>
<proteinExistence type="predicted"/>
<dbReference type="Proteomes" id="UP000267096">
    <property type="component" value="Unassembled WGS sequence"/>
</dbReference>
<dbReference type="InterPro" id="IPR000242">
    <property type="entry name" value="PTP_cat"/>
</dbReference>
<dbReference type="InterPro" id="IPR003595">
    <property type="entry name" value="Tyr_Pase_cat"/>
</dbReference>
<evidence type="ECO:0000256" key="1">
    <source>
        <dbReference type="SAM" id="MobiDB-lite"/>
    </source>
</evidence>
<dbReference type="SMART" id="SM00194">
    <property type="entry name" value="PTPc"/>
    <property type="match status" value="1"/>
</dbReference>
<dbReference type="PANTHER" id="PTHR46163">
    <property type="entry name" value="TYROSINE-PROTEIN PHOSPHATASE-RELATED"/>
    <property type="match status" value="1"/>
</dbReference>
<evidence type="ECO:0000313" key="4">
    <source>
        <dbReference type="EMBL" id="VDK51683.1"/>
    </source>
</evidence>